<protein>
    <submittedName>
        <fullName evidence="2">Uncharacterized protein</fullName>
    </submittedName>
</protein>
<dbReference type="AlphaFoldDB" id="A0A2H1G6T6"/>
<evidence type="ECO:0000313" key="3">
    <source>
        <dbReference type="Proteomes" id="UP000245764"/>
    </source>
</evidence>
<organism evidence="2 3">
    <name type="scientific">Zymoseptoria tritici ST99CH_1E4</name>
    <dbReference type="NCBI Taxonomy" id="1276532"/>
    <lineage>
        <taxon>Eukaryota</taxon>
        <taxon>Fungi</taxon>
        <taxon>Dikarya</taxon>
        <taxon>Ascomycota</taxon>
        <taxon>Pezizomycotina</taxon>
        <taxon>Dothideomycetes</taxon>
        <taxon>Dothideomycetidae</taxon>
        <taxon>Mycosphaerellales</taxon>
        <taxon>Mycosphaerellaceae</taxon>
        <taxon>Zymoseptoria</taxon>
    </lineage>
</organism>
<proteinExistence type="predicted"/>
<dbReference type="Proteomes" id="UP000245764">
    <property type="component" value="Chromosome 3"/>
</dbReference>
<feature type="compositionally biased region" description="Acidic residues" evidence="1">
    <location>
        <begin position="12"/>
        <end position="38"/>
    </location>
</feature>
<sequence>MVDEMGGYPPELQEEDDAAMEEVNDEMEEENGEMEEENGEVKEGDVEEEGEHDYESFIPNTIPHLDISVSDPPASSDHLMPSRAAPRNIWRPGGSMKMRRGKVLFEKKKGVADPFNFGGTFPLSWKRVSLAVIGPALKMSPRPAVLRLRGNAVECWVPSIVARRPM</sequence>
<feature type="region of interest" description="Disordered" evidence="1">
    <location>
        <begin position="1"/>
        <end position="92"/>
    </location>
</feature>
<evidence type="ECO:0000256" key="1">
    <source>
        <dbReference type="SAM" id="MobiDB-lite"/>
    </source>
</evidence>
<evidence type="ECO:0000313" key="2">
    <source>
        <dbReference type="EMBL" id="SMR49292.1"/>
    </source>
</evidence>
<reference evidence="3" key="1">
    <citation type="submission" date="2017-05" db="EMBL/GenBank/DDBJ databases">
        <authorList>
            <person name="Song R."/>
            <person name="Chenine A.L."/>
            <person name="Ruprecht R.M."/>
        </authorList>
    </citation>
    <scope>NUCLEOTIDE SEQUENCE [LARGE SCALE GENOMIC DNA]</scope>
</reference>
<gene>
    <name evidence="2" type="ORF">ZT1E4_G4684</name>
</gene>
<name>A0A2H1G6T6_ZYMTR</name>
<accession>A0A2H1G6T6</accession>
<dbReference type="EMBL" id="LT854255">
    <property type="protein sequence ID" value="SMR49292.1"/>
    <property type="molecule type" value="Genomic_DNA"/>
</dbReference>